<organism evidence="2 3">
    <name type="scientific">Trema orientale</name>
    <name type="common">Charcoal tree</name>
    <name type="synonym">Celtis orientalis</name>
    <dbReference type="NCBI Taxonomy" id="63057"/>
    <lineage>
        <taxon>Eukaryota</taxon>
        <taxon>Viridiplantae</taxon>
        <taxon>Streptophyta</taxon>
        <taxon>Embryophyta</taxon>
        <taxon>Tracheophyta</taxon>
        <taxon>Spermatophyta</taxon>
        <taxon>Magnoliopsida</taxon>
        <taxon>eudicotyledons</taxon>
        <taxon>Gunneridae</taxon>
        <taxon>Pentapetalae</taxon>
        <taxon>rosids</taxon>
        <taxon>fabids</taxon>
        <taxon>Rosales</taxon>
        <taxon>Cannabaceae</taxon>
        <taxon>Trema</taxon>
    </lineage>
</organism>
<feature type="compositionally biased region" description="Basic and acidic residues" evidence="1">
    <location>
        <begin position="55"/>
        <end position="64"/>
    </location>
</feature>
<evidence type="ECO:0000313" key="2">
    <source>
        <dbReference type="EMBL" id="PON61615.1"/>
    </source>
</evidence>
<comment type="caution">
    <text evidence="2">The sequence shown here is derived from an EMBL/GenBank/DDBJ whole genome shotgun (WGS) entry which is preliminary data.</text>
</comment>
<reference evidence="3" key="1">
    <citation type="submission" date="2016-06" db="EMBL/GenBank/DDBJ databases">
        <title>Parallel loss of symbiosis genes in relatives of nitrogen-fixing non-legume Parasponia.</title>
        <authorList>
            <person name="Van Velzen R."/>
            <person name="Holmer R."/>
            <person name="Bu F."/>
            <person name="Rutten L."/>
            <person name="Van Zeijl A."/>
            <person name="Liu W."/>
            <person name="Santuari L."/>
            <person name="Cao Q."/>
            <person name="Sharma T."/>
            <person name="Shen D."/>
            <person name="Roswanjaya Y."/>
            <person name="Wardhani T."/>
            <person name="Kalhor M.S."/>
            <person name="Jansen J."/>
            <person name="Van den Hoogen J."/>
            <person name="Gungor B."/>
            <person name="Hartog M."/>
            <person name="Hontelez J."/>
            <person name="Verver J."/>
            <person name="Yang W.-C."/>
            <person name="Schijlen E."/>
            <person name="Repin R."/>
            <person name="Schilthuizen M."/>
            <person name="Schranz E."/>
            <person name="Heidstra R."/>
            <person name="Miyata K."/>
            <person name="Fedorova E."/>
            <person name="Kohlen W."/>
            <person name="Bisseling T."/>
            <person name="Smit S."/>
            <person name="Geurts R."/>
        </authorList>
    </citation>
    <scope>NUCLEOTIDE SEQUENCE [LARGE SCALE GENOMIC DNA]</scope>
    <source>
        <strain evidence="3">cv. RG33-2</strain>
    </source>
</reference>
<feature type="compositionally biased region" description="Polar residues" evidence="1">
    <location>
        <begin position="23"/>
        <end position="39"/>
    </location>
</feature>
<dbReference type="EMBL" id="JXTC01000354">
    <property type="protein sequence ID" value="PON61615.1"/>
    <property type="molecule type" value="Genomic_DNA"/>
</dbReference>
<evidence type="ECO:0000256" key="1">
    <source>
        <dbReference type="SAM" id="MobiDB-lite"/>
    </source>
</evidence>
<proteinExistence type="predicted"/>
<feature type="region of interest" description="Disordered" evidence="1">
    <location>
        <begin position="23"/>
        <end position="64"/>
    </location>
</feature>
<accession>A0A2P5CKX4</accession>
<dbReference type="Proteomes" id="UP000237000">
    <property type="component" value="Unassembled WGS sequence"/>
</dbReference>
<protein>
    <submittedName>
        <fullName evidence="2">Uncharacterized protein</fullName>
    </submittedName>
</protein>
<evidence type="ECO:0000313" key="3">
    <source>
        <dbReference type="Proteomes" id="UP000237000"/>
    </source>
</evidence>
<dbReference type="InParanoid" id="A0A2P5CKX4"/>
<name>A0A2P5CKX4_TREOI</name>
<sequence length="151" mass="16364">MGFHPQSSWHRIEDRSVRRAQKISNPISHYPNVATTHHSNPLRHREDPSSGIQKHVQDEDPGLHGHEFVELGGDLVVGGGRGDDTPVRDSAIDALQSVGQVRNDPLAVLVVDVDGHRFAPSEGLDDGANGAHLRRVVCGHSEEVGASERGE</sequence>
<dbReference type="AlphaFoldDB" id="A0A2P5CKX4"/>
<gene>
    <name evidence="2" type="ORF">TorRG33x02_281070</name>
</gene>
<keyword evidence="3" id="KW-1185">Reference proteome</keyword>